<dbReference type="EMBL" id="MF417908">
    <property type="protein sequence ID" value="ASN70562.1"/>
    <property type="molecule type" value="Genomic_DNA"/>
</dbReference>
<sequence length="76" mass="9329">MRIYTDEDKLDLNFEKDIIICDQININNNKNIENKITYIRSSIIFQMKIEKWYLRNIKHNLHATYLLIKLFWGQPK</sequence>
<organism evidence="1">
    <name type="scientific">uncultured Caudovirales phage</name>
    <dbReference type="NCBI Taxonomy" id="2100421"/>
    <lineage>
        <taxon>Viruses</taxon>
        <taxon>Duplodnaviria</taxon>
        <taxon>Heunggongvirae</taxon>
        <taxon>Uroviricota</taxon>
        <taxon>Caudoviricetes</taxon>
        <taxon>Peduoviridae</taxon>
        <taxon>Maltschvirus</taxon>
        <taxon>Maltschvirus maltsch</taxon>
    </lineage>
</organism>
<accession>A0A2H4J5N2</accession>
<name>A0A2H4J5N2_9CAUD</name>
<proteinExistence type="predicted"/>
<gene>
    <name evidence="1" type="ORF">10S1_59</name>
</gene>
<protein>
    <submittedName>
        <fullName evidence="1">Uncharacterized protein</fullName>
    </submittedName>
</protein>
<reference evidence="1" key="1">
    <citation type="submission" date="2017-06" db="EMBL/GenBank/DDBJ databases">
        <title>Novel phages from South African skin metaviromes.</title>
        <authorList>
            <person name="van Zyl L.J."/>
            <person name="Abrahams Y."/>
            <person name="Stander E.A."/>
            <person name="Kirby B.M."/>
            <person name="Clavaud C."/>
            <person name="Farcet C."/>
            <person name="Breton L."/>
            <person name="Trindade M.I."/>
        </authorList>
    </citation>
    <scope>NUCLEOTIDE SEQUENCE</scope>
</reference>
<evidence type="ECO:0000313" key="1">
    <source>
        <dbReference type="EMBL" id="ASN70562.1"/>
    </source>
</evidence>